<dbReference type="STRING" id="1300347.I601_3993"/>
<dbReference type="Pfam" id="PF04879">
    <property type="entry name" value="Molybdop_Fe4S4"/>
    <property type="match status" value="1"/>
</dbReference>
<keyword evidence="4" id="KW-0004">4Fe-4S</keyword>
<dbReference type="PATRIC" id="fig|1300347.3.peg.3999"/>
<keyword evidence="7" id="KW-0408">Iron</keyword>
<dbReference type="SUPFAM" id="SSF53706">
    <property type="entry name" value="Formate dehydrogenase/DMSO reductase, domains 1-3"/>
    <property type="match status" value="1"/>
</dbReference>
<evidence type="ECO:0000256" key="3">
    <source>
        <dbReference type="ARBA" id="ARBA00010312"/>
    </source>
</evidence>
<proteinExistence type="inferred from homology"/>
<dbReference type="EC" id="1.2.1.2" evidence="10"/>
<evidence type="ECO:0000256" key="8">
    <source>
        <dbReference type="ARBA" id="ARBA00023014"/>
    </source>
</evidence>
<dbReference type="GO" id="GO:0051539">
    <property type="term" value="F:4 iron, 4 sulfur cluster binding"/>
    <property type="evidence" value="ECO:0007669"/>
    <property type="project" value="UniProtKB-KW"/>
</dbReference>
<evidence type="ECO:0000256" key="1">
    <source>
        <dbReference type="ARBA" id="ARBA00001966"/>
    </source>
</evidence>
<dbReference type="Gene3D" id="3.40.50.740">
    <property type="match status" value="1"/>
</dbReference>
<evidence type="ECO:0000256" key="7">
    <source>
        <dbReference type="ARBA" id="ARBA00023004"/>
    </source>
</evidence>
<evidence type="ECO:0000313" key="10">
    <source>
        <dbReference type="EMBL" id="ANH40390.1"/>
    </source>
</evidence>
<dbReference type="GO" id="GO:0009061">
    <property type="term" value="P:anaerobic respiration"/>
    <property type="evidence" value="ECO:0007669"/>
    <property type="project" value="TreeGrafter"/>
</dbReference>
<keyword evidence="11" id="KW-1185">Reference proteome</keyword>
<keyword evidence="6 10" id="KW-0560">Oxidoreductase</keyword>
<dbReference type="GO" id="GO:0016491">
    <property type="term" value="F:oxidoreductase activity"/>
    <property type="evidence" value="ECO:0007669"/>
    <property type="project" value="UniProtKB-KW"/>
</dbReference>
<dbReference type="PROSITE" id="PS51669">
    <property type="entry name" value="4FE4S_MOW_BIS_MGD"/>
    <property type="match status" value="1"/>
</dbReference>
<dbReference type="GO" id="GO:0009055">
    <property type="term" value="F:electron transfer activity"/>
    <property type="evidence" value="ECO:0007669"/>
    <property type="project" value="TreeGrafter"/>
</dbReference>
<dbReference type="PANTHER" id="PTHR43598">
    <property type="entry name" value="TUNGSTEN-CONTAINING FORMYLMETHANOFURAN DEHYDROGENASE 2 SUBUNIT B"/>
    <property type="match status" value="1"/>
</dbReference>
<comment type="subcellular location">
    <subcellularLocation>
        <location evidence="2">Cell envelope</location>
    </subcellularLocation>
</comment>
<evidence type="ECO:0000259" key="9">
    <source>
        <dbReference type="PROSITE" id="PS51669"/>
    </source>
</evidence>
<feature type="domain" description="4Fe-4S Mo/W bis-MGD-type" evidence="9">
    <location>
        <begin position="47"/>
        <end position="103"/>
    </location>
</feature>
<protein>
    <submittedName>
        <fullName evidence="10">Formate dehydrogenase subunit alpha</fullName>
        <ecNumber evidence="10">1.2.1.2</ecNumber>
    </submittedName>
</protein>
<dbReference type="Gene3D" id="2.20.25.90">
    <property type="entry name" value="ADC-like domains"/>
    <property type="match status" value="1"/>
</dbReference>
<dbReference type="GO" id="GO:0030151">
    <property type="term" value="F:molybdenum ion binding"/>
    <property type="evidence" value="ECO:0007669"/>
    <property type="project" value="TreeGrafter"/>
</dbReference>
<evidence type="ECO:0000256" key="6">
    <source>
        <dbReference type="ARBA" id="ARBA00023002"/>
    </source>
</evidence>
<dbReference type="InterPro" id="IPR006963">
    <property type="entry name" value="Mopterin_OxRdtase_4Fe-4S_dom"/>
</dbReference>
<name>A0A1A9GRS6_9ACTN</name>
<accession>A0A1A9GRS6</accession>
<dbReference type="SMART" id="SM00926">
    <property type="entry name" value="Molybdop_Fe4S4"/>
    <property type="match status" value="1"/>
</dbReference>
<keyword evidence="5" id="KW-0479">Metal-binding</keyword>
<evidence type="ECO:0000256" key="5">
    <source>
        <dbReference type="ARBA" id="ARBA00022723"/>
    </source>
</evidence>
<evidence type="ECO:0000256" key="4">
    <source>
        <dbReference type="ARBA" id="ARBA00022485"/>
    </source>
</evidence>
<reference evidence="10 11" key="1">
    <citation type="submission" date="2016-03" db="EMBL/GenBank/DDBJ databases">
        <title>Complete genome sequence of a soil Actinobacterium, Nocardioides dokdonensis FR1436.</title>
        <authorList>
            <person name="Kwon S.-K."/>
            <person name="Kim K."/>
            <person name="Kim J.F."/>
        </authorList>
    </citation>
    <scope>NUCLEOTIDE SEQUENCE [LARGE SCALE GENOMIC DNA]</scope>
    <source>
        <strain evidence="10 11">FR1436</strain>
    </source>
</reference>
<evidence type="ECO:0000256" key="2">
    <source>
        <dbReference type="ARBA" id="ARBA00004196"/>
    </source>
</evidence>
<gene>
    <name evidence="10" type="primary">fdhA_3</name>
    <name evidence="10" type="ORF">I601_3993</name>
</gene>
<sequence>MGQAGPMEQFLGWPLVRQVLGRDKLGRGAAAMSGRSRDLEPRTAQADRVVDSVCPFCAVGCGQKVYVKDDRVIQIEGSAASPISRGRLCPKGSASKQLVTSSSRVTKVRYRRPHGTEWEDLDRDTAIDMIADRVIATRKQFWEWEDEHGRRTRRTLGIASLGGATLDNEENYLMKKLYTAMGAIQIENQARI</sequence>
<dbReference type="EMBL" id="CP015079">
    <property type="protein sequence ID" value="ANH40390.1"/>
    <property type="molecule type" value="Genomic_DNA"/>
</dbReference>
<comment type="similarity">
    <text evidence="3">Belongs to the prokaryotic molybdopterin-containing oxidoreductase family.</text>
</comment>
<dbReference type="PANTHER" id="PTHR43598:SF1">
    <property type="entry name" value="FORMATE DEHYDROGENASE-O MAJOR SUBUNIT"/>
    <property type="match status" value="1"/>
</dbReference>
<organism evidence="10 11">
    <name type="scientific">Nocardioides dokdonensis FR1436</name>
    <dbReference type="NCBI Taxonomy" id="1300347"/>
    <lineage>
        <taxon>Bacteria</taxon>
        <taxon>Bacillati</taxon>
        <taxon>Actinomycetota</taxon>
        <taxon>Actinomycetes</taxon>
        <taxon>Propionibacteriales</taxon>
        <taxon>Nocardioidaceae</taxon>
        <taxon>Nocardioides</taxon>
    </lineage>
</organism>
<comment type="cofactor">
    <cofactor evidence="1">
        <name>[4Fe-4S] cluster</name>
        <dbReference type="ChEBI" id="CHEBI:49883"/>
    </cofactor>
</comment>
<evidence type="ECO:0000313" key="11">
    <source>
        <dbReference type="Proteomes" id="UP000077868"/>
    </source>
</evidence>
<dbReference type="KEGG" id="ndk:I601_3993"/>
<dbReference type="Proteomes" id="UP000077868">
    <property type="component" value="Chromosome"/>
</dbReference>
<dbReference type="AlphaFoldDB" id="A0A1A9GRS6"/>
<dbReference type="GO" id="GO:0030313">
    <property type="term" value="C:cell envelope"/>
    <property type="evidence" value="ECO:0007669"/>
    <property type="project" value="UniProtKB-SubCell"/>
</dbReference>
<keyword evidence="8" id="KW-0411">Iron-sulfur</keyword>